<organism evidence="4 5">
    <name type="scientific">Szabonella alba</name>
    <dbReference type="NCBI Taxonomy" id="2804194"/>
    <lineage>
        <taxon>Bacteria</taxon>
        <taxon>Pseudomonadati</taxon>
        <taxon>Pseudomonadota</taxon>
        <taxon>Alphaproteobacteria</taxon>
        <taxon>Rhodobacterales</taxon>
        <taxon>Paracoccaceae</taxon>
        <taxon>Szabonella</taxon>
    </lineage>
</organism>
<keyword evidence="5" id="KW-1185">Reference proteome</keyword>
<feature type="region of interest" description="Disordered" evidence="1">
    <location>
        <begin position="188"/>
        <end position="215"/>
    </location>
</feature>
<dbReference type="InterPro" id="IPR007730">
    <property type="entry name" value="SPOR-like_dom"/>
</dbReference>
<comment type="caution">
    <text evidence="4">The sequence shown here is derived from an EMBL/GenBank/DDBJ whole genome shotgun (WGS) entry which is preliminary data.</text>
</comment>
<evidence type="ECO:0000256" key="2">
    <source>
        <dbReference type="SAM" id="Phobius"/>
    </source>
</evidence>
<evidence type="ECO:0000313" key="4">
    <source>
        <dbReference type="EMBL" id="MBL4917805.1"/>
    </source>
</evidence>
<feature type="domain" description="SPOR" evidence="3">
    <location>
        <begin position="252"/>
        <end position="337"/>
    </location>
</feature>
<feature type="region of interest" description="Disordered" evidence="1">
    <location>
        <begin position="111"/>
        <end position="131"/>
    </location>
</feature>
<feature type="transmembrane region" description="Helical" evidence="2">
    <location>
        <begin position="21"/>
        <end position="42"/>
    </location>
</feature>
<sequence length="337" mass="34546">MADVEFDGFETGGALRRGSRVVSVAGAMTSVALVLGLGYWGYKLAVRDVHGIPVVRALEGPMRIAPEDPGGVITAHQGLSVNSVAEIGVASPPADRLVLAPAPTALSPEDEAGTLAAQEAPTSTRTAAMPGLDLSPGPVPALSDSEEPEIALVISEEPAPMVQDDAVMTALAEALGLEAVPLSADLGDDPAPATLEAPSATLPRGALAASPRPMPRPGSAIAVARPAVADGATDAAVLLASAPATQEVDGSTLATGTRLVQLGAYETVEDARRDWDRLGGRFGDLMIGKSRIVQSAQSGGRTFYRLRATGFEDEADQRRFCSALLSENAACIPVTVR</sequence>
<protein>
    <submittedName>
        <fullName evidence="4">SPOR domain-containing protein</fullName>
    </submittedName>
</protein>
<dbReference type="PROSITE" id="PS51724">
    <property type="entry name" value="SPOR"/>
    <property type="match status" value="1"/>
</dbReference>
<evidence type="ECO:0000313" key="5">
    <source>
        <dbReference type="Proteomes" id="UP000648908"/>
    </source>
</evidence>
<keyword evidence="2" id="KW-0472">Membrane</keyword>
<dbReference type="EMBL" id="JAESVN010000004">
    <property type="protein sequence ID" value="MBL4917805.1"/>
    <property type="molecule type" value="Genomic_DNA"/>
</dbReference>
<keyword evidence="2" id="KW-1133">Transmembrane helix</keyword>
<dbReference type="RefSeq" id="WP_202688724.1">
    <property type="nucleotide sequence ID" value="NZ_JAESVN010000004.1"/>
</dbReference>
<proteinExistence type="predicted"/>
<name>A0A8K0Y045_9RHOB</name>
<gene>
    <name evidence="4" type="ORF">JL811_11295</name>
</gene>
<dbReference type="Pfam" id="PF05036">
    <property type="entry name" value="SPOR"/>
    <property type="match status" value="1"/>
</dbReference>
<dbReference type="GO" id="GO:0042834">
    <property type="term" value="F:peptidoglycan binding"/>
    <property type="evidence" value="ECO:0007669"/>
    <property type="project" value="InterPro"/>
</dbReference>
<dbReference type="Gene3D" id="3.30.70.1070">
    <property type="entry name" value="Sporulation related repeat"/>
    <property type="match status" value="1"/>
</dbReference>
<evidence type="ECO:0000256" key="1">
    <source>
        <dbReference type="SAM" id="MobiDB-lite"/>
    </source>
</evidence>
<dbReference type="AlphaFoldDB" id="A0A8K0Y045"/>
<keyword evidence="2" id="KW-0812">Transmembrane</keyword>
<reference evidence="4" key="1">
    <citation type="submission" date="2021-01" db="EMBL/GenBank/DDBJ databases">
        <title>Tabrizicola alba sp. nov. a motile alkaliphilic bacterium isolated from a soda lake.</title>
        <authorList>
            <person name="Szuroczki S."/>
            <person name="Abbaszade G."/>
            <person name="Schumann P."/>
            <person name="Toth E."/>
        </authorList>
    </citation>
    <scope>NUCLEOTIDE SEQUENCE</scope>
    <source>
        <strain evidence="4">DMG-N-6</strain>
    </source>
</reference>
<accession>A0A8K0Y045</accession>
<evidence type="ECO:0000259" key="3">
    <source>
        <dbReference type="PROSITE" id="PS51724"/>
    </source>
</evidence>
<dbReference type="InterPro" id="IPR036680">
    <property type="entry name" value="SPOR-like_sf"/>
</dbReference>
<dbReference type="Proteomes" id="UP000648908">
    <property type="component" value="Unassembled WGS sequence"/>
</dbReference>